<protein>
    <submittedName>
        <fullName evidence="2">Uncharacterized protein</fullName>
    </submittedName>
</protein>
<dbReference type="EMBL" id="MKZS01000001">
    <property type="protein sequence ID" value="OLT61464.1"/>
    <property type="molecule type" value="Genomic_DNA"/>
</dbReference>
<reference evidence="2 3" key="1">
    <citation type="submission" date="2016-10" db="EMBL/GenBank/DDBJ databases">
        <title>Comparative genomics uncovers the prolific and rare metabolic potential of the cyanobacterial genus Moorea.</title>
        <authorList>
            <person name="Leao T."/>
            <person name="Castelao G."/>
            <person name="Korobeynikov A."/>
            <person name="Monroe E.A."/>
            <person name="Podell S."/>
            <person name="Glukhov E."/>
            <person name="Allen E."/>
            <person name="Gerwick W.H."/>
            <person name="Gerwick L."/>
        </authorList>
    </citation>
    <scope>NUCLEOTIDE SEQUENCE [LARGE SCALE GENOMIC DNA]</scope>
    <source>
        <strain evidence="2 3">PNG5-198</strain>
    </source>
</reference>
<keyword evidence="3" id="KW-1185">Reference proteome</keyword>
<sequence length="89" mass="9788">MGAQGVTTRLKTKQGDRVWGVGGGENKSDAARSWGASAVLGRQRGLGGFPHSRFAVVSPMSNWRGFPHERLHQDREFGVSRCNNNRSYT</sequence>
<organism evidence="2 3">
    <name type="scientific">Moorena bouillonii PNG</name>
    <dbReference type="NCBI Taxonomy" id="568701"/>
    <lineage>
        <taxon>Bacteria</taxon>
        <taxon>Bacillati</taxon>
        <taxon>Cyanobacteriota</taxon>
        <taxon>Cyanophyceae</taxon>
        <taxon>Coleofasciculales</taxon>
        <taxon>Coleofasciculaceae</taxon>
        <taxon>Moorena</taxon>
    </lineage>
</organism>
<feature type="region of interest" description="Disordered" evidence="1">
    <location>
        <begin position="1"/>
        <end position="30"/>
    </location>
</feature>
<proteinExistence type="predicted"/>
<evidence type="ECO:0000313" key="2">
    <source>
        <dbReference type="EMBL" id="OLT61464.1"/>
    </source>
</evidence>
<accession>A0A1U7N6D3</accession>
<evidence type="ECO:0000256" key="1">
    <source>
        <dbReference type="SAM" id="MobiDB-lite"/>
    </source>
</evidence>
<evidence type="ECO:0000313" key="3">
    <source>
        <dbReference type="Proteomes" id="UP000186657"/>
    </source>
</evidence>
<comment type="caution">
    <text evidence="2">The sequence shown here is derived from an EMBL/GenBank/DDBJ whole genome shotgun (WGS) entry which is preliminary data.</text>
</comment>
<dbReference type="Proteomes" id="UP000186657">
    <property type="component" value="Unassembled WGS sequence"/>
</dbReference>
<gene>
    <name evidence="2" type="ORF">BJP37_23095</name>
</gene>
<dbReference type="AlphaFoldDB" id="A0A1U7N6D3"/>
<name>A0A1U7N6D3_9CYAN</name>